<dbReference type="PANTHER" id="PTHR43135">
    <property type="entry name" value="ALPHA-D-RIBOSE 1-METHYLPHOSPHONATE 5-TRIPHOSPHATE DIPHOSPHATASE"/>
    <property type="match status" value="1"/>
</dbReference>
<dbReference type="InterPro" id="IPR051781">
    <property type="entry name" value="Metallo-dep_Hydrolase"/>
</dbReference>
<keyword evidence="3" id="KW-1185">Reference proteome</keyword>
<gene>
    <name evidence="2" type="ORF">ACIBG2_40550</name>
</gene>
<dbReference type="Pfam" id="PF01979">
    <property type="entry name" value="Amidohydro_1"/>
    <property type="match status" value="1"/>
</dbReference>
<dbReference type="RefSeq" id="WP_397089489.1">
    <property type="nucleotide sequence ID" value="NZ_JBITGY010000012.1"/>
</dbReference>
<dbReference type="InterPro" id="IPR032466">
    <property type="entry name" value="Metal_Hydrolase"/>
</dbReference>
<evidence type="ECO:0000259" key="1">
    <source>
        <dbReference type="Pfam" id="PF01979"/>
    </source>
</evidence>
<comment type="caution">
    <text evidence="2">The sequence shown here is derived from an EMBL/GenBank/DDBJ whole genome shotgun (WGS) entry which is preliminary data.</text>
</comment>
<reference evidence="2 3" key="1">
    <citation type="submission" date="2024-10" db="EMBL/GenBank/DDBJ databases">
        <title>The Natural Products Discovery Center: Release of the First 8490 Sequenced Strains for Exploring Actinobacteria Biosynthetic Diversity.</title>
        <authorList>
            <person name="Kalkreuter E."/>
            <person name="Kautsar S.A."/>
            <person name="Yang D."/>
            <person name="Bader C.D."/>
            <person name="Teijaro C.N."/>
            <person name="Fluegel L."/>
            <person name="Davis C.M."/>
            <person name="Simpson J.R."/>
            <person name="Lauterbach L."/>
            <person name="Steele A.D."/>
            <person name="Gui C."/>
            <person name="Meng S."/>
            <person name="Li G."/>
            <person name="Viehrig K."/>
            <person name="Ye F."/>
            <person name="Su P."/>
            <person name="Kiefer A.F."/>
            <person name="Nichols A."/>
            <person name="Cepeda A.J."/>
            <person name="Yan W."/>
            <person name="Fan B."/>
            <person name="Jiang Y."/>
            <person name="Adhikari A."/>
            <person name="Zheng C.-J."/>
            <person name="Schuster L."/>
            <person name="Cowan T.M."/>
            <person name="Smanski M.J."/>
            <person name="Chevrette M.G."/>
            <person name="De Carvalho L.P.S."/>
            <person name="Shen B."/>
        </authorList>
    </citation>
    <scope>NUCLEOTIDE SEQUENCE [LARGE SCALE GENOMIC DNA]</scope>
    <source>
        <strain evidence="2 3">NPDC050545</strain>
    </source>
</reference>
<evidence type="ECO:0000313" key="2">
    <source>
        <dbReference type="EMBL" id="MFI6503732.1"/>
    </source>
</evidence>
<name>A0ABW7Z740_9ACTN</name>
<dbReference type="PANTHER" id="PTHR43135:SF3">
    <property type="entry name" value="ALPHA-D-RIBOSE 1-METHYLPHOSPHONATE 5-TRIPHOSPHATE DIPHOSPHATASE"/>
    <property type="match status" value="1"/>
</dbReference>
<dbReference type="EMBL" id="JBITGY010000012">
    <property type="protein sequence ID" value="MFI6503732.1"/>
    <property type="molecule type" value="Genomic_DNA"/>
</dbReference>
<dbReference type="InterPro" id="IPR011059">
    <property type="entry name" value="Metal-dep_hydrolase_composite"/>
</dbReference>
<dbReference type="CDD" id="cd01299">
    <property type="entry name" value="Met_dep_hydrolase_A"/>
    <property type="match status" value="1"/>
</dbReference>
<dbReference type="InterPro" id="IPR006680">
    <property type="entry name" value="Amidohydro-rel"/>
</dbReference>
<organism evidence="2 3">
    <name type="scientific">Nonomuraea typhae</name>
    <dbReference type="NCBI Taxonomy" id="2603600"/>
    <lineage>
        <taxon>Bacteria</taxon>
        <taxon>Bacillati</taxon>
        <taxon>Actinomycetota</taxon>
        <taxon>Actinomycetes</taxon>
        <taxon>Streptosporangiales</taxon>
        <taxon>Streptosporangiaceae</taxon>
        <taxon>Nonomuraea</taxon>
    </lineage>
</organism>
<dbReference type="Proteomes" id="UP001612741">
    <property type="component" value="Unassembled WGS sequence"/>
</dbReference>
<accession>A0ABW7Z740</accession>
<dbReference type="InterPro" id="IPR057744">
    <property type="entry name" value="OTAase-like"/>
</dbReference>
<dbReference type="Gene3D" id="3.20.20.140">
    <property type="entry name" value="Metal-dependent hydrolases"/>
    <property type="match status" value="1"/>
</dbReference>
<sequence>MHRVVFRGGSVFDGTGAAVRRADVAIEGGRFAAVGADLTGDEIVHVPGLTLLPGLFNCHVHVVGCLPDPAARLKTPFSLQFYQALPILDHLLSSGITSARDCAGADLGVKKALEDGLISGPRLQISINAISQTGGHIDGWTPSGECLSEYYVPHPGRPHPVADGPDELRALVRTLVRAGAEVIKICTTDGGVWPREEYLTPHFRDDELAVVMAEARAARVPVMSHACGAEGVKSAVRAGVRSIEHGTYLDQEAVELMAEHGTWLVPTLVRFHGMLDRPEVAARIPQAMIDDARRVAEASAESFGRALKAGVRIAMGTDMHGGEFLDELAYMHTFGMRPEAVLEASTRSAAQLMGWDGDLGTIEPGKRADLVVVDGDPFDFRALKDNVKAVYQDGVRVSGS</sequence>
<feature type="domain" description="Amidohydrolase-related" evidence="1">
    <location>
        <begin position="50"/>
        <end position="395"/>
    </location>
</feature>
<protein>
    <submittedName>
        <fullName evidence="2">Amidohydrolase family protein</fullName>
    </submittedName>
</protein>
<proteinExistence type="predicted"/>
<dbReference type="Gene3D" id="2.30.40.10">
    <property type="entry name" value="Urease, subunit C, domain 1"/>
    <property type="match status" value="1"/>
</dbReference>
<evidence type="ECO:0000313" key="3">
    <source>
        <dbReference type="Proteomes" id="UP001612741"/>
    </source>
</evidence>
<dbReference type="SUPFAM" id="SSF51556">
    <property type="entry name" value="Metallo-dependent hydrolases"/>
    <property type="match status" value="1"/>
</dbReference>
<dbReference type="SUPFAM" id="SSF51338">
    <property type="entry name" value="Composite domain of metallo-dependent hydrolases"/>
    <property type="match status" value="1"/>
</dbReference>